<organism evidence="4 5">
    <name type="scientific">Tetzosporium hominis</name>
    <dbReference type="NCBI Taxonomy" id="2020506"/>
    <lineage>
        <taxon>Bacteria</taxon>
        <taxon>Bacillati</taxon>
        <taxon>Bacillota</taxon>
        <taxon>Bacilli</taxon>
        <taxon>Bacillales</taxon>
        <taxon>Caryophanaceae</taxon>
        <taxon>Tetzosporium</taxon>
    </lineage>
</organism>
<dbReference type="SUPFAM" id="SSF51735">
    <property type="entry name" value="NAD(P)-binding Rossmann-fold domains"/>
    <property type="match status" value="1"/>
</dbReference>
<evidence type="ECO:0000313" key="5">
    <source>
        <dbReference type="Proteomes" id="UP000217065"/>
    </source>
</evidence>
<proteinExistence type="inferred from homology"/>
<dbReference type="AlphaFoldDB" id="A0A264W5A8"/>
<dbReference type="InterPro" id="IPR020904">
    <property type="entry name" value="Sc_DH/Rdtase_CS"/>
</dbReference>
<dbReference type="RefSeq" id="WP_094942007.1">
    <property type="nucleotide sequence ID" value="NZ_NOKQ01000187.1"/>
</dbReference>
<comment type="similarity">
    <text evidence="1 3">Belongs to the short-chain dehydrogenases/reductases (SDR) family.</text>
</comment>
<dbReference type="PANTHER" id="PTHR44196">
    <property type="entry name" value="DEHYDROGENASE/REDUCTASE SDR FAMILY MEMBER 7B"/>
    <property type="match status" value="1"/>
</dbReference>
<dbReference type="OrthoDB" id="9793345at2"/>
<dbReference type="PRINTS" id="PR00081">
    <property type="entry name" value="GDHRDH"/>
</dbReference>
<comment type="caution">
    <text evidence="4">The sequence shown here is derived from an EMBL/GenBank/DDBJ whole genome shotgun (WGS) entry which is preliminary data.</text>
</comment>
<evidence type="ECO:0000256" key="2">
    <source>
        <dbReference type="ARBA" id="ARBA00023002"/>
    </source>
</evidence>
<keyword evidence="2" id="KW-0560">Oxidoreductase</keyword>
<dbReference type="CDD" id="cd05233">
    <property type="entry name" value="SDR_c"/>
    <property type="match status" value="1"/>
</dbReference>
<dbReference type="GO" id="GO:0016020">
    <property type="term" value="C:membrane"/>
    <property type="evidence" value="ECO:0007669"/>
    <property type="project" value="TreeGrafter"/>
</dbReference>
<reference evidence="4 5" key="1">
    <citation type="submission" date="2017-07" db="EMBL/GenBank/DDBJ databases">
        <title>Tetzosporium hominis gen.nov. sp.nov.</title>
        <authorList>
            <person name="Tetz G."/>
            <person name="Tetz V."/>
        </authorList>
    </citation>
    <scope>NUCLEOTIDE SEQUENCE [LARGE SCALE GENOMIC DNA]</scope>
    <source>
        <strain evidence="4 5">VT-49</strain>
    </source>
</reference>
<dbReference type="PROSITE" id="PS00061">
    <property type="entry name" value="ADH_SHORT"/>
    <property type="match status" value="1"/>
</dbReference>
<keyword evidence="5" id="KW-1185">Reference proteome</keyword>
<dbReference type="Gene3D" id="3.40.50.720">
    <property type="entry name" value="NAD(P)-binding Rossmann-like Domain"/>
    <property type="match status" value="1"/>
</dbReference>
<dbReference type="EMBL" id="NOKQ01000187">
    <property type="protein sequence ID" value="OZS78773.1"/>
    <property type="molecule type" value="Genomic_DNA"/>
</dbReference>
<dbReference type="Pfam" id="PF00106">
    <property type="entry name" value="adh_short"/>
    <property type="match status" value="1"/>
</dbReference>
<dbReference type="GO" id="GO:0016491">
    <property type="term" value="F:oxidoreductase activity"/>
    <property type="evidence" value="ECO:0007669"/>
    <property type="project" value="UniProtKB-KW"/>
</dbReference>
<sequence length="252" mass="27652">MIEKRKRILLTGATSGLGKSLADALLTEGHEVTVTGRNTSALSQLKLQGGCIAAWDMLEQKEEAEWPVEVKGEFDIVILNAGVGYFKEHTALSPEEIHEMLTVNVELPMLLSRYHSKLFQKRGMGQLVFIGSLAGRMASPKASVYAATKHALTGYVQGLRMELMGSGVDVTIVQPGPIDTPFIDKADESGTYKKSLGKHLLSIETVRDVVLEQLERPQGEVLVPRHLGIGAKLTQLVPLQFERFGRSIYAKK</sequence>
<gene>
    <name evidence="4" type="ORF">CF394_04340</name>
</gene>
<protein>
    <recommendedName>
        <fullName evidence="6">Oxidoreductase</fullName>
    </recommendedName>
</protein>
<dbReference type="InterPro" id="IPR036291">
    <property type="entry name" value="NAD(P)-bd_dom_sf"/>
</dbReference>
<dbReference type="InterPro" id="IPR002347">
    <property type="entry name" value="SDR_fam"/>
</dbReference>
<evidence type="ECO:0000256" key="1">
    <source>
        <dbReference type="ARBA" id="ARBA00006484"/>
    </source>
</evidence>
<evidence type="ECO:0000313" key="4">
    <source>
        <dbReference type="EMBL" id="OZS78773.1"/>
    </source>
</evidence>
<evidence type="ECO:0008006" key="6">
    <source>
        <dbReference type="Google" id="ProtNLM"/>
    </source>
</evidence>
<name>A0A264W5A8_9BACL</name>
<accession>A0A264W5A8</accession>
<dbReference type="Proteomes" id="UP000217065">
    <property type="component" value="Unassembled WGS sequence"/>
</dbReference>
<evidence type="ECO:0000256" key="3">
    <source>
        <dbReference type="RuleBase" id="RU000363"/>
    </source>
</evidence>
<dbReference type="PRINTS" id="PR00080">
    <property type="entry name" value="SDRFAMILY"/>
</dbReference>
<dbReference type="PANTHER" id="PTHR44196:SF1">
    <property type="entry name" value="DEHYDROGENASE_REDUCTASE SDR FAMILY MEMBER 7B"/>
    <property type="match status" value="1"/>
</dbReference>